<feature type="compositionally biased region" description="Polar residues" evidence="4">
    <location>
        <begin position="620"/>
        <end position="630"/>
    </location>
</feature>
<dbReference type="Proteomes" id="UP001480595">
    <property type="component" value="Unassembled WGS sequence"/>
</dbReference>
<proteinExistence type="predicted"/>
<gene>
    <name evidence="6" type="ORF">PG994_006880</name>
</gene>
<evidence type="ECO:0000313" key="6">
    <source>
        <dbReference type="EMBL" id="KAK8070264.1"/>
    </source>
</evidence>
<protein>
    <submittedName>
        <fullName evidence="6">Ankyrin</fullName>
    </submittedName>
</protein>
<dbReference type="SMART" id="SM00248">
    <property type="entry name" value="ANK"/>
    <property type="match status" value="4"/>
</dbReference>
<feature type="region of interest" description="Disordered" evidence="4">
    <location>
        <begin position="691"/>
        <end position="712"/>
    </location>
</feature>
<evidence type="ECO:0000256" key="4">
    <source>
        <dbReference type="SAM" id="MobiDB-lite"/>
    </source>
</evidence>
<evidence type="ECO:0000256" key="1">
    <source>
        <dbReference type="ARBA" id="ARBA00022737"/>
    </source>
</evidence>
<keyword evidence="1" id="KW-0677">Repeat</keyword>
<dbReference type="InterPro" id="IPR002110">
    <property type="entry name" value="Ankyrin_rpt"/>
</dbReference>
<comment type="caution">
    <text evidence="6">The sequence shown here is derived from an EMBL/GenBank/DDBJ whole genome shotgun (WGS) entry which is preliminary data.</text>
</comment>
<dbReference type="Gene3D" id="1.25.40.20">
    <property type="entry name" value="Ankyrin repeat-containing domain"/>
    <property type="match status" value="1"/>
</dbReference>
<evidence type="ECO:0000259" key="5">
    <source>
        <dbReference type="Pfam" id="PF14420"/>
    </source>
</evidence>
<evidence type="ECO:0000313" key="7">
    <source>
        <dbReference type="Proteomes" id="UP001480595"/>
    </source>
</evidence>
<feature type="domain" description="Clr5" evidence="5">
    <location>
        <begin position="15"/>
        <end position="61"/>
    </location>
</feature>
<dbReference type="EMBL" id="JAQQWL010000006">
    <property type="protein sequence ID" value="KAK8070264.1"/>
    <property type="molecule type" value="Genomic_DNA"/>
</dbReference>
<dbReference type="InterPro" id="IPR050889">
    <property type="entry name" value="Dendritic_Spine_Reg/Scaffold"/>
</dbReference>
<evidence type="ECO:0000256" key="3">
    <source>
        <dbReference type="PROSITE-ProRule" id="PRU00023"/>
    </source>
</evidence>
<dbReference type="PROSITE" id="PS50088">
    <property type="entry name" value="ANK_REPEAT"/>
    <property type="match status" value="3"/>
</dbReference>
<dbReference type="GeneID" id="92091352"/>
<dbReference type="InterPro" id="IPR036770">
    <property type="entry name" value="Ankyrin_rpt-contain_sf"/>
</dbReference>
<keyword evidence="7" id="KW-1185">Reference proteome</keyword>
<dbReference type="InterPro" id="IPR025676">
    <property type="entry name" value="Clr5_dom"/>
</dbReference>
<feature type="repeat" description="ANK" evidence="3">
    <location>
        <begin position="334"/>
        <end position="366"/>
    </location>
</feature>
<organism evidence="6 7">
    <name type="scientific">Apiospora phragmitis</name>
    <dbReference type="NCBI Taxonomy" id="2905665"/>
    <lineage>
        <taxon>Eukaryota</taxon>
        <taxon>Fungi</taxon>
        <taxon>Dikarya</taxon>
        <taxon>Ascomycota</taxon>
        <taxon>Pezizomycotina</taxon>
        <taxon>Sordariomycetes</taxon>
        <taxon>Xylariomycetidae</taxon>
        <taxon>Amphisphaeriales</taxon>
        <taxon>Apiosporaceae</taxon>
        <taxon>Apiospora</taxon>
    </lineage>
</organism>
<feature type="compositionally biased region" description="Low complexity" evidence="4">
    <location>
        <begin position="603"/>
        <end position="619"/>
    </location>
</feature>
<dbReference type="RefSeq" id="XP_066717558.1">
    <property type="nucleotide sequence ID" value="XM_066858289.1"/>
</dbReference>
<dbReference type="PROSITE" id="PS50297">
    <property type="entry name" value="ANK_REP_REGION"/>
    <property type="match status" value="3"/>
</dbReference>
<accession>A0ABR1VK05</accession>
<reference evidence="6 7" key="1">
    <citation type="submission" date="2023-01" db="EMBL/GenBank/DDBJ databases">
        <title>Analysis of 21 Apiospora genomes using comparative genomics revels a genus with tremendous synthesis potential of carbohydrate active enzymes and secondary metabolites.</title>
        <authorList>
            <person name="Sorensen T."/>
        </authorList>
    </citation>
    <scope>NUCLEOTIDE SEQUENCE [LARGE SCALE GENOMIC DNA]</scope>
    <source>
        <strain evidence="6 7">CBS 135458</strain>
    </source>
</reference>
<dbReference type="PANTHER" id="PTHR24166:SF48">
    <property type="entry name" value="PROTEIN VAPYRIN"/>
    <property type="match status" value="1"/>
</dbReference>
<feature type="repeat" description="ANK" evidence="3">
    <location>
        <begin position="430"/>
        <end position="462"/>
    </location>
</feature>
<dbReference type="SUPFAM" id="SSF48403">
    <property type="entry name" value="Ankyrin repeat"/>
    <property type="match status" value="1"/>
</dbReference>
<dbReference type="Pfam" id="PF12796">
    <property type="entry name" value="Ank_2"/>
    <property type="match status" value="1"/>
</dbReference>
<feature type="region of interest" description="Disordered" evidence="4">
    <location>
        <begin position="568"/>
        <end position="653"/>
    </location>
</feature>
<keyword evidence="2 3" id="KW-0040">ANK repeat</keyword>
<sequence>MPYQSPVSLREREREKHKMRIWYLLLQEKLQVEEIRDRMKSEGFSATLKDYQSRLKSWGFFRNNPKATRNYITHRVEKRQSQGKKSVVVVTGIQWSDQKIRKETCRNFYTTQERLRDASPCTPPGPTVLVFTPPPVDPIPQNAQLDALATYLRDREPDYRPLSSVLKRYPQAYSSSTLELICDIIRPNNCVKYLPMLHDLLRRRRPEFVDECWELVALMNLVNVVVGWGSTHLLSIIDVLLSQPPSLLGPNRSYPWFNPFLEVIEERFPLSSCQHAFNKNQYPHSSEEAQNKFINSGFRADAAIGFLAIQGGCSANELEQIMDLGFDPTQRYRWSHTALQYAVLEGDLDVVRLLLSRGVSVNDRPCWGGPPEDIFTVKFPDAIFTEIYWDLLPEVCRTSLQFAVERGDMQCAELLVSRGADVNAPPAHFAGGTALQLAAIKGSLGLVRWLLELGAEVHASGATEEGMTAMEGAAALGRTDVVRLLFEYGNFKDGEQRREYIRAVGYARNSAHQVLRFYMERQIDWSTEDEEALAQEVLVEVRSYKDLTSMTDEQRWGWDRCRDGPCAGASASVDEEMEGPACCQESKKRRGTPCLGSEDGESVSDSQDSSDNESSCSTEAMPNSRGQGSPKSHDGENTLWAPGEDQLDSAATPSHGEILDDFWESHQLDDGDLGFLPNAVFGDEILPPTTGGVALGEASEGEEAAAEPTAPC</sequence>
<dbReference type="Pfam" id="PF14420">
    <property type="entry name" value="Clr5"/>
    <property type="match status" value="1"/>
</dbReference>
<feature type="repeat" description="ANK" evidence="3">
    <location>
        <begin position="395"/>
        <end position="427"/>
    </location>
</feature>
<evidence type="ECO:0000256" key="2">
    <source>
        <dbReference type="ARBA" id="ARBA00023043"/>
    </source>
</evidence>
<dbReference type="Pfam" id="PF00023">
    <property type="entry name" value="Ank"/>
    <property type="match status" value="1"/>
</dbReference>
<dbReference type="PANTHER" id="PTHR24166">
    <property type="entry name" value="ROLLING PEBBLES, ISOFORM B"/>
    <property type="match status" value="1"/>
</dbReference>
<name>A0ABR1VK05_9PEZI</name>